<dbReference type="Proteomes" id="UP000019141">
    <property type="component" value="Unassembled WGS sequence"/>
</dbReference>
<dbReference type="PATRIC" id="fig|1429438.4.peg.6221"/>
<gene>
    <name evidence="2" type="ORF">ETSY1_32820</name>
</gene>
<dbReference type="AlphaFoldDB" id="W4LB21"/>
<dbReference type="Pfam" id="PF07287">
    <property type="entry name" value="AtuA"/>
    <property type="match status" value="1"/>
</dbReference>
<proteinExistence type="predicted"/>
<name>W4LB21_ENTF1</name>
<feature type="domain" description="Acyclic terpene utilisation N-terminal" evidence="1">
    <location>
        <begin position="94"/>
        <end position="392"/>
    </location>
</feature>
<accession>W4LB21</accession>
<dbReference type="EMBL" id="AZHW01000986">
    <property type="protein sequence ID" value="ETW94910.1"/>
    <property type="molecule type" value="Genomic_DNA"/>
</dbReference>
<organism evidence="2 3">
    <name type="scientific">Entotheonella factor</name>
    <dbReference type="NCBI Taxonomy" id="1429438"/>
    <lineage>
        <taxon>Bacteria</taxon>
        <taxon>Pseudomonadati</taxon>
        <taxon>Nitrospinota/Tectimicrobiota group</taxon>
        <taxon>Candidatus Tectimicrobiota</taxon>
        <taxon>Candidatus Entotheonellia</taxon>
        <taxon>Candidatus Entotheonellales</taxon>
        <taxon>Candidatus Entotheonellaceae</taxon>
        <taxon>Candidatus Entotheonella</taxon>
    </lineage>
</organism>
<sequence>MTRVSCIVPTGHLSYAPLEPDSFYRGLDRRPGAVIADAGSCDIGPYLLGANAAASPEEWQRFDLDHMLRGARQLRVPMIVSSCNDTGTNAGVDKFVRIIRDVARAQDLAPFKLASIRHTLDKSTLVEALRRGERIAGLDGRPDLTLDVLERTDQLVPVMGAEPFVEALRQGAEVVLASRASDCCPFAAFAMAHGIPRDVAYYWGKVLECASFACEPYMGKESIIGVAEEDRIQVTPMHPDQRCTPASLAGHAMYERNDPFHEAVAGGEIDMTQVVYQQLDEKTTEVRGMRFNAAPDYCIKIEGAGKIGERCYVMVGVRDPQTIATIDQAIAWAKQKVEAWYGPIGQDYQLYYHVYGKNAVMGELETVQTIQSHELGIAVEVIAPSLALAEKIVTLAARGIFYARIPTKGTAGGGAFLTEDVLVGKPAYEWTLNHVMRVDNPLDYFVIDLETVMPA</sequence>
<evidence type="ECO:0000313" key="3">
    <source>
        <dbReference type="Proteomes" id="UP000019141"/>
    </source>
</evidence>
<dbReference type="InterPro" id="IPR010839">
    <property type="entry name" value="AtuA_N"/>
</dbReference>
<protein>
    <recommendedName>
        <fullName evidence="1">Acyclic terpene utilisation N-terminal domain-containing protein</fullName>
    </recommendedName>
</protein>
<evidence type="ECO:0000259" key="1">
    <source>
        <dbReference type="Pfam" id="PF07287"/>
    </source>
</evidence>
<comment type="caution">
    <text evidence="2">The sequence shown here is derived from an EMBL/GenBank/DDBJ whole genome shotgun (WGS) entry which is preliminary data.</text>
</comment>
<dbReference type="HOGENOM" id="CLU_028036_0_0_7"/>
<reference evidence="2 3" key="1">
    <citation type="journal article" date="2014" name="Nature">
        <title>An environmental bacterial taxon with a large and distinct metabolic repertoire.</title>
        <authorList>
            <person name="Wilson M.C."/>
            <person name="Mori T."/>
            <person name="Ruckert C."/>
            <person name="Uria A.R."/>
            <person name="Helf M.J."/>
            <person name="Takada K."/>
            <person name="Gernert C."/>
            <person name="Steffens U.A."/>
            <person name="Heycke N."/>
            <person name="Schmitt S."/>
            <person name="Rinke C."/>
            <person name="Helfrich E.J."/>
            <person name="Brachmann A.O."/>
            <person name="Gurgui C."/>
            <person name="Wakimoto T."/>
            <person name="Kracht M."/>
            <person name="Crusemann M."/>
            <person name="Hentschel U."/>
            <person name="Abe I."/>
            <person name="Matsunaga S."/>
            <person name="Kalinowski J."/>
            <person name="Takeyama H."/>
            <person name="Piel J."/>
        </authorList>
    </citation>
    <scope>NUCLEOTIDE SEQUENCE [LARGE SCALE GENOMIC DNA]</scope>
    <source>
        <strain evidence="3">TSY1</strain>
    </source>
</reference>
<keyword evidence="3" id="KW-1185">Reference proteome</keyword>
<evidence type="ECO:0000313" key="2">
    <source>
        <dbReference type="EMBL" id="ETW94910.1"/>
    </source>
</evidence>